<proteinExistence type="predicted"/>
<reference evidence="2" key="1">
    <citation type="journal article" date="2012" name="Proc. Natl. Acad. Sci. U.S.A.">
        <title>Antigenic diversity is generated by distinct evolutionary mechanisms in African trypanosome species.</title>
        <authorList>
            <person name="Jackson A.P."/>
            <person name="Berry A."/>
            <person name="Aslett M."/>
            <person name="Allison H.C."/>
            <person name="Burton P."/>
            <person name="Vavrova-Anderson J."/>
            <person name="Brown R."/>
            <person name="Browne H."/>
            <person name="Corton N."/>
            <person name="Hauser H."/>
            <person name="Gamble J."/>
            <person name="Gilderthorp R."/>
            <person name="Marcello L."/>
            <person name="McQuillan J."/>
            <person name="Otto T.D."/>
            <person name="Quail M.A."/>
            <person name="Sanders M.J."/>
            <person name="van Tonder A."/>
            <person name="Ginger M.L."/>
            <person name="Field M.C."/>
            <person name="Barry J.D."/>
            <person name="Hertz-Fowler C."/>
            <person name="Berriman M."/>
        </authorList>
    </citation>
    <scope>NUCLEOTIDE SEQUENCE</scope>
    <source>
        <strain evidence="2">IL3000</strain>
    </source>
</reference>
<sequence>MRRILDSFESHHHPLASETPSQSTGHIRAPLVPSGPTDEGSTRRCSVSCIQPALKECLWQLMDVIKELGELLTESTEKLLRLRQALNRQSDFITSTMRKGGWEAKHTTFCMPCMVVAGMPRCGKSTMMDFVLRCSKEAVPRDMPALKGHNQSVNAAHVTSFPCPSLSLHECSTRQRSNSCSVANESDTHYASQTRCKITTGIISTCSVYSRFDGSSTVNSSLHNTKDQDDECHKKQVPSLPMLSLPEKGIQKPDRPDEEAKGRVLLCGSSFPHLSALKTSLLKGNGTFPYPFLDTPVPASTVRCGSSDTIVSECNIALSGCSTRSQRENHHVRCGHGHSSSLFVSLCSSDKGCVPSCHSSRCSTTRVVPWLLKEVSGNVVSSEREPMTTYQLPDMLLGDMFLYVVPCDVVGTKHMFGAVVNLFKPFHNDEEENVFSPKSSGSSIHNADTMFHPGSPSQSQSFESGAGFCRLVDAQRIRQLIADMTYFVITFYDSVLMREVGGVINDPILLDRAPPMVSNVPELIALFQANMKDVFGVTIAPWQVIPFSGSMSHVVHDVFLSASNKHAMNSEGDAVEKKMSTPVESSINSVNIPQFSTTGSMTAVPRKFSVAAQEHGSQEQVDNARAAVERYCQIVFGKNFMQRAQSLEPEHLEQIVLDDALDSAWEKSGADLLLRAAWVFERNAEVFTFSRFAVSIVLWCEQLREVMKKSQKNSRRRARSKYPQLEKLKKVDGIVADALNCLKGLPTPHAMIQKFESVVQEKFERVTGNFWRMILLLLEQAREDATDDPLKKLKTAHRRRHSLPLISSSSSLLHMRLLREFVKLFKLFVGNNYRSQIQQLKSIMQEKAEAAAVRDSSLITVQTIGGKVRMDPSGREPIKGNDREFVGVGIARPKTEAKSGLEHHIPYVDENATALKSVMEHELTLHLSRFNTEIINCLMQDLSAGIPEMAQACDEQRLQVKSTVLRPFSLVEQNACFDPAKMEALRWKLGKFMNCSVVGMRPVKCLESFVTGLRTTIVEDQILLMLASEGALARESAECGSRTVSYLKKSDRKVCAMQTRGLPENTGHFNGRAAHSERPHNEPLYTLMQASELKSSEVGWLEKLQDGAPGAVAAACKVISTGTSSSGRHTAVWKDESNTGSQRCGDKARVSEKVEAGDKGGNEVQPNPLWFVVAVWQRVLSNMTFRTWIELQSTRQAVALNDIKTSFASRGENLRSKLSREISDLEEFLRVEVDEKSRAERKALRTLRRLSSSATAVANDLTRLRESIATEMDLMREREESPFDASRVA</sequence>
<dbReference type="VEuPathDB" id="TriTrypDB:TcIL3000_8_350"/>
<name>G0UR20_TRYCI</name>
<accession>G0UR20</accession>
<dbReference type="EMBL" id="HE575321">
    <property type="protein sequence ID" value="CCC91831.1"/>
    <property type="molecule type" value="Genomic_DNA"/>
</dbReference>
<feature type="region of interest" description="Disordered" evidence="1">
    <location>
        <begin position="1127"/>
        <end position="1149"/>
    </location>
</feature>
<organism evidence="2">
    <name type="scientific">Trypanosoma congolense (strain IL3000)</name>
    <dbReference type="NCBI Taxonomy" id="1068625"/>
    <lineage>
        <taxon>Eukaryota</taxon>
        <taxon>Discoba</taxon>
        <taxon>Euglenozoa</taxon>
        <taxon>Kinetoplastea</taxon>
        <taxon>Metakinetoplastina</taxon>
        <taxon>Trypanosomatida</taxon>
        <taxon>Trypanosomatidae</taxon>
        <taxon>Trypanosoma</taxon>
        <taxon>Nannomonas</taxon>
    </lineage>
</organism>
<gene>
    <name evidence="2" type="ORF">TCIL3000_8_350</name>
</gene>
<evidence type="ECO:0000256" key="1">
    <source>
        <dbReference type="SAM" id="MobiDB-lite"/>
    </source>
</evidence>
<evidence type="ECO:0000313" key="2">
    <source>
        <dbReference type="EMBL" id="CCC91831.1"/>
    </source>
</evidence>
<protein>
    <submittedName>
        <fullName evidence="2">Uncharacterized protein</fullName>
    </submittedName>
</protein>
<feature type="region of interest" description="Disordered" evidence="1">
    <location>
        <begin position="9"/>
        <end position="43"/>
    </location>
</feature>